<dbReference type="SMART" id="SM00382">
    <property type="entry name" value="AAA"/>
    <property type="match status" value="1"/>
</dbReference>
<evidence type="ECO:0000256" key="3">
    <source>
        <dbReference type="ARBA" id="ARBA00022840"/>
    </source>
</evidence>
<sequence>MKRALRTAKQADIEQRLGRFADVLFPQEAEEPILAPAVRAAVFDWLAEIRAADALDAVGLTPRRSMLLYGPPGCGKTTLAHHFAARLGLPLACVRSESLVEASLGGTGNNISKLFDAMKATEGGAVVFFDEVDSIGSKRMNDQGASVEMASALNVMLRRIEMFGGIAMAATNRQDVLDPALWRRFNMQLSVDLPGEEERFAILRRYAAPFEPSDDDLDLLTAVTRGASPALLRALMEGVKRVLVMAERLKRPAADPVAVFAPVVAAVAPPPEVADLPALWTRGGIEDLAGLSWPWPRKD</sequence>
<dbReference type="InterPro" id="IPR003593">
    <property type="entry name" value="AAA+_ATPase"/>
</dbReference>
<proteinExistence type="inferred from homology"/>
<keyword evidence="3" id="KW-0067">ATP-binding</keyword>
<comment type="caution">
    <text evidence="5">The sequence shown here is derived from an EMBL/GenBank/DDBJ whole genome shotgun (WGS) entry which is preliminary data.</text>
</comment>
<dbReference type="Proteomes" id="UP001223743">
    <property type="component" value="Unassembled WGS sequence"/>
</dbReference>
<organism evidence="5 6">
    <name type="scientific">Kaistia geumhonensis</name>
    <dbReference type="NCBI Taxonomy" id="410839"/>
    <lineage>
        <taxon>Bacteria</taxon>
        <taxon>Pseudomonadati</taxon>
        <taxon>Pseudomonadota</taxon>
        <taxon>Alphaproteobacteria</taxon>
        <taxon>Hyphomicrobiales</taxon>
        <taxon>Kaistiaceae</taxon>
        <taxon>Kaistia</taxon>
    </lineage>
</organism>
<dbReference type="InterPro" id="IPR003959">
    <property type="entry name" value="ATPase_AAA_core"/>
</dbReference>
<dbReference type="PANTHER" id="PTHR23073">
    <property type="entry name" value="26S PROTEASOME REGULATORY SUBUNIT"/>
    <property type="match status" value="1"/>
</dbReference>
<protein>
    <submittedName>
        <fullName evidence="5">SpoVK/Ycf46/Vps4 family AAA+-type ATPase</fullName>
    </submittedName>
</protein>
<evidence type="ECO:0000259" key="4">
    <source>
        <dbReference type="SMART" id="SM00382"/>
    </source>
</evidence>
<dbReference type="InterPro" id="IPR027417">
    <property type="entry name" value="P-loop_NTPase"/>
</dbReference>
<evidence type="ECO:0000313" key="5">
    <source>
        <dbReference type="EMBL" id="MDQ0516298.1"/>
    </source>
</evidence>
<gene>
    <name evidence="5" type="ORF">QO015_001911</name>
</gene>
<feature type="domain" description="AAA+ ATPase" evidence="4">
    <location>
        <begin position="62"/>
        <end position="195"/>
    </location>
</feature>
<keyword evidence="2" id="KW-0547">Nucleotide-binding</keyword>
<evidence type="ECO:0000313" key="6">
    <source>
        <dbReference type="Proteomes" id="UP001223743"/>
    </source>
</evidence>
<accession>A0ABU0M681</accession>
<dbReference type="CDD" id="cd19481">
    <property type="entry name" value="RecA-like_protease"/>
    <property type="match status" value="1"/>
</dbReference>
<dbReference type="RefSeq" id="WP_266279782.1">
    <property type="nucleotide sequence ID" value="NZ_JAPKNF010000001.1"/>
</dbReference>
<dbReference type="InterPro" id="IPR050221">
    <property type="entry name" value="26S_Proteasome_ATPase"/>
</dbReference>
<name>A0ABU0M681_9HYPH</name>
<dbReference type="Pfam" id="PF00004">
    <property type="entry name" value="AAA"/>
    <property type="match status" value="1"/>
</dbReference>
<comment type="similarity">
    <text evidence="1">Belongs to the AAA ATPase family.</text>
</comment>
<reference evidence="5 6" key="1">
    <citation type="submission" date="2023-07" db="EMBL/GenBank/DDBJ databases">
        <title>Genomic Encyclopedia of Type Strains, Phase IV (KMG-IV): sequencing the most valuable type-strain genomes for metagenomic binning, comparative biology and taxonomic classification.</title>
        <authorList>
            <person name="Goeker M."/>
        </authorList>
    </citation>
    <scope>NUCLEOTIDE SEQUENCE [LARGE SCALE GENOMIC DNA]</scope>
    <source>
        <strain evidence="5 6">B1-1</strain>
    </source>
</reference>
<evidence type="ECO:0000256" key="2">
    <source>
        <dbReference type="ARBA" id="ARBA00022741"/>
    </source>
</evidence>
<dbReference type="Gene3D" id="3.40.50.300">
    <property type="entry name" value="P-loop containing nucleotide triphosphate hydrolases"/>
    <property type="match status" value="1"/>
</dbReference>
<evidence type="ECO:0000256" key="1">
    <source>
        <dbReference type="ARBA" id="ARBA00006914"/>
    </source>
</evidence>
<dbReference type="SUPFAM" id="SSF52540">
    <property type="entry name" value="P-loop containing nucleoside triphosphate hydrolases"/>
    <property type="match status" value="1"/>
</dbReference>
<keyword evidence="6" id="KW-1185">Reference proteome</keyword>
<dbReference type="EMBL" id="JAUSWJ010000001">
    <property type="protein sequence ID" value="MDQ0516298.1"/>
    <property type="molecule type" value="Genomic_DNA"/>
</dbReference>